<protein>
    <submittedName>
        <fullName evidence="1">Uncharacterized protein</fullName>
    </submittedName>
</protein>
<dbReference type="EMBL" id="FNOF01000016">
    <property type="protein sequence ID" value="SDX15174.1"/>
    <property type="molecule type" value="Genomic_DNA"/>
</dbReference>
<dbReference type="Proteomes" id="UP000182573">
    <property type="component" value="Unassembled WGS sequence"/>
</dbReference>
<dbReference type="AlphaFoldDB" id="A0A1H2ZEE8"/>
<accession>A0A1H2ZEE8</accession>
<sequence>MASVSVYIEEKFLEGRLSVLSIQEPVRTEIDIALRLYYSGSVIAACSHNYDRIYITKKIQIITLIHIRK</sequence>
<proteinExistence type="predicted"/>
<dbReference type="STRING" id="28442.SAMN05443574_1165"/>
<organism evidence="1 2">
    <name type="scientific">Haloarcula vallismortis</name>
    <name type="common">Halobacterium vallismortis</name>
    <dbReference type="NCBI Taxonomy" id="28442"/>
    <lineage>
        <taxon>Archaea</taxon>
        <taxon>Methanobacteriati</taxon>
        <taxon>Methanobacteriota</taxon>
        <taxon>Stenosarchaea group</taxon>
        <taxon>Halobacteria</taxon>
        <taxon>Halobacteriales</taxon>
        <taxon>Haloarculaceae</taxon>
        <taxon>Haloarcula</taxon>
    </lineage>
</organism>
<evidence type="ECO:0000313" key="1">
    <source>
        <dbReference type="EMBL" id="SDX15174.1"/>
    </source>
</evidence>
<reference evidence="1 2" key="1">
    <citation type="submission" date="2016-10" db="EMBL/GenBank/DDBJ databases">
        <authorList>
            <person name="de Groot N.N."/>
        </authorList>
    </citation>
    <scope>NUCLEOTIDE SEQUENCE [LARGE SCALE GENOMIC DNA]</scope>
    <source>
        <strain evidence="1 2">DSM 3756</strain>
    </source>
</reference>
<gene>
    <name evidence="1" type="ORF">SAMN05443574_1165</name>
</gene>
<name>A0A1H2ZEE8_HALVA</name>
<evidence type="ECO:0000313" key="2">
    <source>
        <dbReference type="Proteomes" id="UP000182573"/>
    </source>
</evidence>